<feature type="compositionally biased region" description="Low complexity" evidence="13">
    <location>
        <begin position="252"/>
        <end position="261"/>
    </location>
</feature>
<comment type="subcellular location">
    <subcellularLocation>
        <location evidence="2">Secreted</location>
    </subcellularLocation>
</comment>
<dbReference type="InterPro" id="IPR050887">
    <property type="entry name" value="Beta-mannosidase_GH2"/>
</dbReference>
<protein>
    <recommendedName>
        <fullName evidence="11">Beta-mannosidase B</fullName>
        <ecNumber evidence="5">3.2.1.25</ecNumber>
    </recommendedName>
    <alternativeName>
        <fullName evidence="12">Mannanase B</fullName>
    </alternativeName>
</protein>
<feature type="domain" description="Mannosidase Ig/CBM-like" evidence="16">
    <location>
        <begin position="746"/>
        <end position="831"/>
    </location>
</feature>
<evidence type="ECO:0000256" key="11">
    <source>
        <dbReference type="ARBA" id="ARBA00041069"/>
    </source>
</evidence>
<dbReference type="Proteomes" id="UP001185028">
    <property type="component" value="Unassembled WGS sequence"/>
</dbReference>
<keyword evidence="9 18" id="KW-0326">Glycosidase</keyword>
<proteinExistence type="inferred from homology"/>
<dbReference type="PANTHER" id="PTHR43730:SF1">
    <property type="entry name" value="BETA-MANNOSIDASE"/>
    <property type="match status" value="1"/>
</dbReference>
<dbReference type="GO" id="GO:0004567">
    <property type="term" value="F:beta-mannosidase activity"/>
    <property type="evidence" value="ECO:0007669"/>
    <property type="project" value="UniProtKB-EC"/>
</dbReference>
<evidence type="ECO:0000259" key="16">
    <source>
        <dbReference type="Pfam" id="PF17786"/>
    </source>
</evidence>
<comment type="similarity">
    <text evidence="10">Belongs to the glycosyl hydrolase 2 family. Beta-mannosidase B subfamily.</text>
</comment>
<dbReference type="PANTHER" id="PTHR43730">
    <property type="entry name" value="BETA-MANNOSIDASE"/>
    <property type="match status" value="1"/>
</dbReference>
<keyword evidence="7 18" id="KW-0378">Hydrolase</keyword>
<evidence type="ECO:0000256" key="1">
    <source>
        <dbReference type="ARBA" id="ARBA00000829"/>
    </source>
</evidence>
<comment type="caution">
    <text evidence="18">The sequence shown here is derived from an EMBL/GenBank/DDBJ whole genome shotgun (WGS) entry which is preliminary data.</text>
</comment>
<evidence type="ECO:0000256" key="2">
    <source>
        <dbReference type="ARBA" id="ARBA00004613"/>
    </source>
</evidence>
<dbReference type="InterPro" id="IPR008979">
    <property type="entry name" value="Galactose-bd-like_sf"/>
</dbReference>
<dbReference type="InterPro" id="IPR017853">
    <property type="entry name" value="GH"/>
</dbReference>
<dbReference type="SUPFAM" id="SSF49785">
    <property type="entry name" value="Galactose-binding domain-like"/>
    <property type="match status" value="1"/>
</dbReference>
<dbReference type="RefSeq" id="WP_188778691.1">
    <property type="nucleotide sequence ID" value="NZ_BMMB01000022.1"/>
</dbReference>
<dbReference type="InterPro" id="IPR006102">
    <property type="entry name" value="Ig-like_GH2"/>
</dbReference>
<dbReference type="Pfam" id="PF17753">
    <property type="entry name" value="Ig_mannosidase"/>
    <property type="match status" value="1"/>
</dbReference>
<evidence type="ECO:0000256" key="6">
    <source>
        <dbReference type="ARBA" id="ARBA00022525"/>
    </source>
</evidence>
<evidence type="ECO:0000259" key="15">
    <source>
        <dbReference type="Pfam" id="PF17753"/>
    </source>
</evidence>
<feature type="domain" description="Beta-mannosidase Ig-fold" evidence="15">
    <location>
        <begin position="837"/>
        <end position="893"/>
    </location>
</feature>
<evidence type="ECO:0000256" key="3">
    <source>
        <dbReference type="ARBA" id="ARBA00004740"/>
    </source>
</evidence>
<evidence type="ECO:0000313" key="18">
    <source>
        <dbReference type="EMBL" id="MDR6246727.1"/>
    </source>
</evidence>
<accession>A0ABU1J714</accession>
<feature type="domain" description="Beta-mannosidase-like galactose-binding" evidence="17">
    <location>
        <begin position="42"/>
        <end position="197"/>
    </location>
</feature>
<dbReference type="Gene3D" id="2.60.40.10">
    <property type="entry name" value="Immunoglobulins"/>
    <property type="match status" value="3"/>
</dbReference>
<evidence type="ECO:0000259" key="17">
    <source>
        <dbReference type="Pfam" id="PF22666"/>
    </source>
</evidence>
<keyword evidence="8" id="KW-0325">Glycoprotein</keyword>
<reference evidence="18 19" key="1">
    <citation type="submission" date="2023-07" db="EMBL/GenBank/DDBJ databases">
        <title>Genomic Encyclopedia of Type Strains, Phase IV (KMG-IV): sequencing the most valuable type-strain genomes for metagenomic binning, comparative biology and taxonomic classification.</title>
        <authorList>
            <person name="Goeker M."/>
        </authorList>
    </citation>
    <scope>NUCLEOTIDE SEQUENCE [LARGE SCALE GENOMIC DNA]</scope>
    <source>
        <strain evidence="18 19">DSM 22170</strain>
    </source>
</reference>
<evidence type="ECO:0000256" key="12">
    <source>
        <dbReference type="ARBA" id="ARBA00041614"/>
    </source>
</evidence>
<evidence type="ECO:0000256" key="10">
    <source>
        <dbReference type="ARBA" id="ARBA00038429"/>
    </source>
</evidence>
<dbReference type="InterPro" id="IPR041625">
    <property type="entry name" value="Beta-mannosidase_Ig"/>
</dbReference>
<dbReference type="InterPro" id="IPR013783">
    <property type="entry name" value="Ig-like_fold"/>
</dbReference>
<keyword evidence="19" id="KW-1185">Reference proteome</keyword>
<organism evidence="18 19">
    <name type="scientific">Paenibacillus hunanensis</name>
    <dbReference type="NCBI Taxonomy" id="539262"/>
    <lineage>
        <taxon>Bacteria</taxon>
        <taxon>Bacillati</taxon>
        <taxon>Bacillota</taxon>
        <taxon>Bacilli</taxon>
        <taxon>Bacillales</taxon>
        <taxon>Paenibacillaceae</taxon>
        <taxon>Paenibacillus</taxon>
    </lineage>
</organism>
<feature type="domain" description="Glycoside hydrolase family 2 immunoglobulin-like beta-sandwich" evidence="14">
    <location>
        <begin position="286"/>
        <end position="376"/>
    </location>
</feature>
<sequence>MSAGREDSHLPDVLRLDGTWRLQHFHPGEVSPLETAAAGLDDRYWITAEVPGDVHDALITHRLIPEPYYGHQDQQCRWVEQEEWWYRTTFDYELNDDPYERHELVLHGLDTFATVYINGHEIARTANMHRQYVLDVTRVLRNGWNSIAVRFDPLHNHHKDKEKFDWSSYTKERPWLRKAAMNFGWDWGPRLITVGIWGSVEIRRRRVARLADVYTYTAEVNTEQAILHVNVACQRVAPLRYTDFNTHRAASRDSSTASSPANMPGAVSGEMPALSASRSQAEYKAKHQHEPLQVTAVLYNRQGQEVASQRTTMASSHPMQGMGGIVAEQVHLELSVSQPQLWWTHDLGEPYLYRLVVTLYAGEDIVDCSEQQVGLRTIELQQYDEQGQASFVFVLNGVQVYARGANWIPADSRIGAIPNERYRELIELSVAAHMNMLRVWAGGIYEKDIFYELCDELGILVWQDFAFANALFPDFNHDYMNNVRSEVEDQVRRLRHHASLALWCGNNEIDWLYDMKTASGDIRSPFYGEAIYHELIPDALVQLDPQRSYWPSSPYGGNDANDPDAGDRHNWQVWHGSVYPRSYGDVPLLDYSIEGVSFHHYKADLALFSSEFGIHAAANYYTLSKYIPEASFYWGSPEMAYRNKDTNHRKGILLMEGYTGIPQDVEQYINYSMLTQAEGLKYGIEHYRRHKHRNGGSLIWQLNDSWPGTSWSIIDYALLPKAAYYYARSFYHPLLLCADHDPGQPFQVWIVSDRLEEIRTEVTVEVINWMGTVISSQQAQATIGANEAGAVATWSEAELLQGKAEPNEVVIVLSCDHPEIKRNLYYLRSPRELALPQATWTSVVNEEQQTVTITNGNVLARMVRIDIVQGRLRMDDNYFDLLPGEQRTIHIDHAGGEAVRWDTMRISALNGSGCELEKNR</sequence>
<evidence type="ECO:0000256" key="13">
    <source>
        <dbReference type="SAM" id="MobiDB-lite"/>
    </source>
</evidence>
<dbReference type="Pfam" id="PF00703">
    <property type="entry name" value="Glyco_hydro_2"/>
    <property type="match status" value="1"/>
</dbReference>
<dbReference type="EMBL" id="JAVDQH010000038">
    <property type="protein sequence ID" value="MDR6246727.1"/>
    <property type="molecule type" value="Genomic_DNA"/>
</dbReference>
<dbReference type="InterPro" id="IPR036156">
    <property type="entry name" value="Beta-gal/glucu_dom_sf"/>
</dbReference>
<comment type="pathway">
    <text evidence="3">Glycan metabolism; N-glycan degradation.</text>
</comment>
<dbReference type="EC" id="3.2.1.25" evidence="5"/>
<evidence type="ECO:0000259" key="14">
    <source>
        <dbReference type="Pfam" id="PF00703"/>
    </source>
</evidence>
<dbReference type="Pfam" id="PF17786">
    <property type="entry name" value="Mannosidase_ig"/>
    <property type="match status" value="1"/>
</dbReference>
<dbReference type="SUPFAM" id="SSF51445">
    <property type="entry name" value="(Trans)glycosidases"/>
    <property type="match status" value="1"/>
</dbReference>
<evidence type="ECO:0000313" key="19">
    <source>
        <dbReference type="Proteomes" id="UP001185028"/>
    </source>
</evidence>
<dbReference type="InterPro" id="IPR054593">
    <property type="entry name" value="Beta-mannosidase-like_N2"/>
</dbReference>
<dbReference type="Gene3D" id="3.20.20.80">
    <property type="entry name" value="Glycosidases"/>
    <property type="match status" value="1"/>
</dbReference>
<dbReference type="SUPFAM" id="SSF49303">
    <property type="entry name" value="beta-Galactosidase/glucuronidase domain"/>
    <property type="match status" value="3"/>
</dbReference>
<keyword evidence="6" id="KW-0964">Secreted</keyword>
<evidence type="ECO:0000256" key="9">
    <source>
        <dbReference type="ARBA" id="ARBA00023295"/>
    </source>
</evidence>
<dbReference type="InterPro" id="IPR041447">
    <property type="entry name" value="Mannosidase_ig"/>
</dbReference>
<feature type="region of interest" description="Disordered" evidence="13">
    <location>
        <begin position="248"/>
        <end position="271"/>
    </location>
</feature>
<evidence type="ECO:0000256" key="5">
    <source>
        <dbReference type="ARBA" id="ARBA00012754"/>
    </source>
</evidence>
<evidence type="ECO:0000256" key="4">
    <source>
        <dbReference type="ARBA" id="ARBA00011738"/>
    </source>
</evidence>
<comment type="subunit">
    <text evidence="4">Homodimer.</text>
</comment>
<name>A0ABU1J714_9BACL</name>
<gene>
    <name evidence="18" type="ORF">JOC58_004672</name>
</gene>
<evidence type="ECO:0000256" key="8">
    <source>
        <dbReference type="ARBA" id="ARBA00023180"/>
    </source>
</evidence>
<dbReference type="Gene3D" id="2.60.120.260">
    <property type="entry name" value="Galactose-binding domain-like"/>
    <property type="match status" value="1"/>
</dbReference>
<dbReference type="Pfam" id="PF22666">
    <property type="entry name" value="Glyco_hydro_2_N2"/>
    <property type="match status" value="1"/>
</dbReference>
<comment type="catalytic activity">
    <reaction evidence="1">
        <text>Hydrolysis of terminal, non-reducing beta-D-mannose residues in beta-D-mannosides.</text>
        <dbReference type="EC" id="3.2.1.25"/>
    </reaction>
</comment>
<evidence type="ECO:0000256" key="7">
    <source>
        <dbReference type="ARBA" id="ARBA00022801"/>
    </source>
</evidence>